<organism evidence="1 2">
    <name type="scientific">Chelydra serpentina</name>
    <name type="common">Snapping turtle</name>
    <name type="synonym">Testudo serpentina</name>
    <dbReference type="NCBI Taxonomy" id="8475"/>
    <lineage>
        <taxon>Eukaryota</taxon>
        <taxon>Metazoa</taxon>
        <taxon>Chordata</taxon>
        <taxon>Craniata</taxon>
        <taxon>Vertebrata</taxon>
        <taxon>Euteleostomi</taxon>
        <taxon>Archelosauria</taxon>
        <taxon>Testudinata</taxon>
        <taxon>Testudines</taxon>
        <taxon>Cryptodira</taxon>
        <taxon>Durocryptodira</taxon>
        <taxon>Americhelydia</taxon>
        <taxon>Chelydroidea</taxon>
        <taxon>Chelydridae</taxon>
        <taxon>Chelydra</taxon>
    </lineage>
</organism>
<protein>
    <submittedName>
        <fullName evidence="1">Uncharacterized protein</fullName>
    </submittedName>
</protein>
<dbReference type="EMBL" id="JAHGAV010006552">
    <property type="protein sequence ID" value="KAG6920496.1"/>
    <property type="molecule type" value="Genomic_DNA"/>
</dbReference>
<name>A0A8T1RUJ2_CHESE</name>
<dbReference type="Proteomes" id="UP000765507">
    <property type="component" value="Unassembled WGS sequence"/>
</dbReference>
<keyword evidence="2" id="KW-1185">Reference proteome</keyword>
<evidence type="ECO:0000313" key="2">
    <source>
        <dbReference type="Proteomes" id="UP000765507"/>
    </source>
</evidence>
<sequence>VSAEAASYRVQKREAQDSFSQIQEVAKSYWERLNSAVRGWLDSIKSW</sequence>
<proteinExistence type="predicted"/>
<gene>
    <name evidence="1" type="ORF">G0U57_018188</name>
</gene>
<accession>A0A8T1RUJ2</accession>
<feature type="non-terminal residue" evidence="1">
    <location>
        <position position="1"/>
    </location>
</feature>
<dbReference type="AlphaFoldDB" id="A0A8T1RUJ2"/>
<comment type="caution">
    <text evidence="1">The sequence shown here is derived from an EMBL/GenBank/DDBJ whole genome shotgun (WGS) entry which is preliminary data.</text>
</comment>
<evidence type="ECO:0000313" key="1">
    <source>
        <dbReference type="EMBL" id="KAG6920496.1"/>
    </source>
</evidence>
<dbReference type="InterPro" id="IPR023121">
    <property type="entry name" value="ApoC-II_dom_sf"/>
</dbReference>
<reference evidence="1 2" key="1">
    <citation type="journal article" date="2020" name="G3 (Bethesda)">
        <title>Draft Genome of the Common Snapping Turtle, Chelydra serpentina, a Model for Phenotypic Plasticity in Reptiles.</title>
        <authorList>
            <person name="Das D."/>
            <person name="Singh S.K."/>
            <person name="Bierstedt J."/>
            <person name="Erickson A."/>
            <person name="Galli G.L.J."/>
            <person name="Crossley D.A. 2nd"/>
            <person name="Rhen T."/>
        </authorList>
    </citation>
    <scope>NUCLEOTIDE SEQUENCE [LARGE SCALE GENOMIC DNA]</scope>
    <source>
        <strain evidence="1">KW</strain>
    </source>
</reference>
<dbReference type="Gene3D" id="1.10.1440.10">
    <property type="entry name" value="Apolipoprotein C-II"/>
    <property type="match status" value="1"/>
</dbReference>